<comment type="caution">
    <text evidence="2">The sequence shown here is derived from an EMBL/GenBank/DDBJ whole genome shotgun (WGS) entry which is preliminary data.</text>
</comment>
<protein>
    <submittedName>
        <fullName evidence="2">Uncharacterized protein</fullName>
    </submittedName>
</protein>
<evidence type="ECO:0000313" key="3">
    <source>
        <dbReference type="Proteomes" id="UP001151760"/>
    </source>
</evidence>
<proteinExistence type="predicted"/>
<dbReference type="Proteomes" id="UP001151760">
    <property type="component" value="Unassembled WGS sequence"/>
</dbReference>
<reference evidence="2" key="1">
    <citation type="journal article" date="2022" name="Int. J. Mol. Sci.">
        <title>Draft Genome of Tanacetum Coccineum: Genomic Comparison of Closely Related Tanacetum-Family Plants.</title>
        <authorList>
            <person name="Yamashiro T."/>
            <person name="Shiraishi A."/>
            <person name="Nakayama K."/>
            <person name="Satake H."/>
        </authorList>
    </citation>
    <scope>NUCLEOTIDE SEQUENCE</scope>
</reference>
<sequence>MVVIEAVVLVRNVGVFRGEVVSGSICRVLRFNIIVLCEVITEPTVFNQVFCLPLADLELLVCETDGQLWRVRVMESCVMEKDMKVWKFRLKDNLSENDLECSGMKLNVQINEEFTAASCVFFNIESQSCKSFNKILSLVKVLWTFSPSGALKALNLSLKAILVSLVSEGPSCVVVMSIGMESTLLGLPVLPRLDPRGGGIADYYRITCSASSSSKGKRIIMRFCTQRVHCSLMSISKSSNTYPNFCLNLETIGMFTLPSISDSIKVQDINGDSYGTMKRNHGVPSDANLYVEEPLSVSSRKRIRQMDSDVKRSAAAKHKASTQERKLDIINRKRGAAANDKASPQAE</sequence>
<name>A0ABQ5F189_9ASTR</name>
<dbReference type="EMBL" id="BQNB010016878">
    <property type="protein sequence ID" value="GJT56814.1"/>
    <property type="molecule type" value="Genomic_DNA"/>
</dbReference>
<accession>A0ABQ5F189</accession>
<evidence type="ECO:0000256" key="1">
    <source>
        <dbReference type="SAM" id="MobiDB-lite"/>
    </source>
</evidence>
<feature type="region of interest" description="Disordered" evidence="1">
    <location>
        <begin position="301"/>
        <end position="347"/>
    </location>
</feature>
<keyword evidence="3" id="KW-1185">Reference proteome</keyword>
<reference evidence="2" key="2">
    <citation type="submission" date="2022-01" db="EMBL/GenBank/DDBJ databases">
        <authorList>
            <person name="Yamashiro T."/>
            <person name="Shiraishi A."/>
            <person name="Satake H."/>
            <person name="Nakayama K."/>
        </authorList>
    </citation>
    <scope>NUCLEOTIDE SEQUENCE</scope>
</reference>
<feature type="compositionally biased region" description="Basic and acidic residues" evidence="1">
    <location>
        <begin position="321"/>
        <end position="331"/>
    </location>
</feature>
<evidence type="ECO:0000313" key="2">
    <source>
        <dbReference type="EMBL" id="GJT56814.1"/>
    </source>
</evidence>
<gene>
    <name evidence="2" type="ORF">Tco_0991868</name>
</gene>
<organism evidence="2 3">
    <name type="scientific">Tanacetum coccineum</name>
    <dbReference type="NCBI Taxonomy" id="301880"/>
    <lineage>
        <taxon>Eukaryota</taxon>
        <taxon>Viridiplantae</taxon>
        <taxon>Streptophyta</taxon>
        <taxon>Embryophyta</taxon>
        <taxon>Tracheophyta</taxon>
        <taxon>Spermatophyta</taxon>
        <taxon>Magnoliopsida</taxon>
        <taxon>eudicotyledons</taxon>
        <taxon>Gunneridae</taxon>
        <taxon>Pentapetalae</taxon>
        <taxon>asterids</taxon>
        <taxon>campanulids</taxon>
        <taxon>Asterales</taxon>
        <taxon>Asteraceae</taxon>
        <taxon>Asteroideae</taxon>
        <taxon>Anthemideae</taxon>
        <taxon>Anthemidinae</taxon>
        <taxon>Tanacetum</taxon>
    </lineage>
</organism>